<sequence>MSKIQFKLISPGDHETIELIAQWYEIQWNIPASVTIKKINAFSTNGLERQVIMLLENSPVATAGIYHHVSLVDKVPRFGMYKHWLALVYTLPAHRNKGLGALVCNYMQDQAKALGIAQLYLFTHTAETLYTRLGWHPIERLELGGKNIAVMKKDLAYL</sequence>
<keyword evidence="3" id="KW-1185">Reference proteome</keyword>
<dbReference type="KEGG" id="rhoz:GXP67_35765"/>
<organism evidence="2 3">
    <name type="scientific">Rhodocytophaga rosea</name>
    <dbReference type="NCBI Taxonomy" id="2704465"/>
    <lineage>
        <taxon>Bacteria</taxon>
        <taxon>Pseudomonadati</taxon>
        <taxon>Bacteroidota</taxon>
        <taxon>Cytophagia</taxon>
        <taxon>Cytophagales</taxon>
        <taxon>Rhodocytophagaceae</taxon>
        <taxon>Rhodocytophaga</taxon>
    </lineage>
</organism>
<dbReference type="Gene3D" id="3.40.630.30">
    <property type="match status" value="1"/>
</dbReference>
<dbReference type="AlphaFoldDB" id="A0A6C0GWH4"/>
<reference evidence="2 3" key="1">
    <citation type="submission" date="2020-01" db="EMBL/GenBank/DDBJ databases">
        <authorList>
            <person name="Kim M.K."/>
        </authorList>
    </citation>
    <scope>NUCLEOTIDE SEQUENCE [LARGE SCALE GENOMIC DNA]</scope>
    <source>
        <strain evidence="2 3">172606-1</strain>
    </source>
</reference>
<dbReference type="EMBL" id="CP048222">
    <property type="protein sequence ID" value="QHT71650.1"/>
    <property type="molecule type" value="Genomic_DNA"/>
</dbReference>
<evidence type="ECO:0000259" key="1">
    <source>
        <dbReference type="PROSITE" id="PS51186"/>
    </source>
</evidence>
<accession>A0A6C0GWH4</accession>
<gene>
    <name evidence="2" type="ORF">GXP67_35765</name>
</gene>
<dbReference type="InterPro" id="IPR016181">
    <property type="entry name" value="Acyl_CoA_acyltransferase"/>
</dbReference>
<proteinExistence type="predicted"/>
<dbReference type="PROSITE" id="PS51186">
    <property type="entry name" value="GNAT"/>
    <property type="match status" value="1"/>
</dbReference>
<dbReference type="RefSeq" id="WP_162447583.1">
    <property type="nucleotide sequence ID" value="NZ_CP048222.1"/>
</dbReference>
<dbReference type="Pfam" id="PF00583">
    <property type="entry name" value="Acetyltransf_1"/>
    <property type="match status" value="1"/>
</dbReference>
<dbReference type="CDD" id="cd04301">
    <property type="entry name" value="NAT_SF"/>
    <property type="match status" value="1"/>
</dbReference>
<evidence type="ECO:0000313" key="2">
    <source>
        <dbReference type="EMBL" id="QHT71650.1"/>
    </source>
</evidence>
<dbReference type="InterPro" id="IPR000182">
    <property type="entry name" value="GNAT_dom"/>
</dbReference>
<evidence type="ECO:0000313" key="3">
    <source>
        <dbReference type="Proteomes" id="UP000480178"/>
    </source>
</evidence>
<dbReference type="SUPFAM" id="SSF55729">
    <property type="entry name" value="Acyl-CoA N-acyltransferases (Nat)"/>
    <property type="match status" value="1"/>
</dbReference>
<dbReference type="Proteomes" id="UP000480178">
    <property type="component" value="Chromosome"/>
</dbReference>
<feature type="domain" description="N-acetyltransferase" evidence="1">
    <location>
        <begin position="7"/>
        <end position="156"/>
    </location>
</feature>
<dbReference type="GO" id="GO:0016747">
    <property type="term" value="F:acyltransferase activity, transferring groups other than amino-acyl groups"/>
    <property type="evidence" value="ECO:0007669"/>
    <property type="project" value="InterPro"/>
</dbReference>
<keyword evidence="2" id="KW-0808">Transferase</keyword>
<protein>
    <submittedName>
        <fullName evidence="2">GNAT family N-acetyltransferase</fullName>
    </submittedName>
</protein>
<name>A0A6C0GWH4_9BACT</name>